<accession>Q2SLC2</accession>
<keyword evidence="11" id="KW-0460">Magnesium</keyword>
<evidence type="ECO:0000256" key="3">
    <source>
        <dbReference type="ARBA" id="ARBA00005169"/>
    </source>
</evidence>
<dbReference type="Gene3D" id="3.10.20.810">
    <property type="entry name" value="Phosphoribosyl-AMP cyclohydrolase"/>
    <property type="match status" value="1"/>
</dbReference>
<keyword evidence="9 11" id="KW-0378">Hydrolase</keyword>
<comment type="subunit">
    <text evidence="11">Homodimer.</text>
</comment>
<dbReference type="KEGG" id="hch:HCH_10001"/>
<evidence type="ECO:0000256" key="11">
    <source>
        <dbReference type="HAMAP-Rule" id="MF_01021"/>
    </source>
</evidence>
<evidence type="ECO:0000256" key="8">
    <source>
        <dbReference type="ARBA" id="ARBA00022605"/>
    </source>
</evidence>
<feature type="binding site" evidence="11">
    <location>
        <position position="96"/>
    </location>
    <ligand>
        <name>Mg(2+)</name>
        <dbReference type="ChEBI" id="CHEBI:18420"/>
    </ligand>
</feature>
<evidence type="ECO:0000256" key="9">
    <source>
        <dbReference type="ARBA" id="ARBA00022801"/>
    </source>
</evidence>
<dbReference type="InterPro" id="IPR002496">
    <property type="entry name" value="PRib_AMP_CycHydrolase_dom"/>
</dbReference>
<keyword evidence="10 11" id="KW-0368">Histidine biosynthesis</keyword>
<dbReference type="PANTHER" id="PTHR42945">
    <property type="entry name" value="HISTIDINE BIOSYNTHESIS BIFUNCTIONAL PROTEIN"/>
    <property type="match status" value="1"/>
</dbReference>
<evidence type="ECO:0000256" key="6">
    <source>
        <dbReference type="ARBA" id="ARBA00008299"/>
    </source>
</evidence>
<comment type="similarity">
    <text evidence="5">In the C-terminal section; belongs to the PRA-PH family.</text>
</comment>
<keyword evidence="14" id="KW-1185">Reference proteome</keyword>
<dbReference type="Pfam" id="PF01502">
    <property type="entry name" value="PRA-CH"/>
    <property type="match status" value="1"/>
</dbReference>
<proteinExistence type="inferred from homology"/>
<protein>
    <recommendedName>
        <fullName evidence="11">Phosphoribosyl-AMP cyclohydrolase</fullName>
        <shortName evidence="11">PRA-CH</shortName>
        <ecNumber evidence="11">3.5.4.19</ecNumber>
    </recommendedName>
</protein>
<comment type="similarity">
    <text evidence="6">In the N-terminal section; belongs to the PRA-CH family.</text>
</comment>
<sequence>MRRDYFIGIEQHSSNSPLALPDVIAELAFNEQGLIPVITQDASTKSILMFAWMNVEALEKTISTRRMTYWSRSRQRLWVKGETSGHVQRLVSMSFDCDGDAILCLVDQQGAACHTGRQTCFYLQVEPDKQLVWVERGCA</sequence>
<comment type="subcellular location">
    <subcellularLocation>
        <location evidence="11">Cytoplasm</location>
    </subcellularLocation>
</comment>
<dbReference type="InterPro" id="IPR038019">
    <property type="entry name" value="PRib_AMP_CycHydrolase_sf"/>
</dbReference>
<dbReference type="NCBIfam" id="NF000768">
    <property type="entry name" value="PRK00051.1"/>
    <property type="match status" value="1"/>
</dbReference>
<dbReference type="SUPFAM" id="SSF141734">
    <property type="entry name" value="HisI-like"/>
    <property type="match status" value="1"/>
</dbReference>
<dbReference type="EC" id="3.5.4.19" evidence="11"/>
<keyword evidence="7 11" id="KW-0963">Cytoplasm</keyword>
<reference evidence="13 14" key="1">
    <citation type="journal article" date="2005" name="Nucleic Acids Res.">
        <title>Genomic blueprint of Hahella chejuensis, a marine microbe producing an algicidal agent.</title>
        <authorList>
            <person name="Jeong H."/>
            <person name="Yim J.H."/>
            <person name="Lee C."/>
            <person name="Choi S.-H."/>
            <person name="Park Y.K."/>
            <person name="Yoon S.H."/>
            <person name="Hur C.-G."/>
            <person name="Kang H.-Y."/>
            <person name="Kim D."/>
            <person name="Lee H.H."/>
            <person name="Park K.H."/>
            <person name="Park S.-H."/>
            <person name="Park H.-S."/>
            <person name="Lee H.K."/>
            <person name="Oh T.K."/>
            <person name="Kim J.F."/>
        </authorList>
    </citation>
    <scope>NUCLEOTIDE SEQUENCE [LARGE SCALE GENOMIC DNA]</scope>
    <source>
        <strain evidence="13 14">KCTC 2396</strain>
    </source>
</reference>
<evidence type="ECO:0000256" key="4">
    <source>
        <dbReference type="ARBA" id="ARBA00005204"/>
    </source>
</evidence>
<evidence type="ECO:0000313" key="14">
    <source>
        <dbReference type="Proteomes" id="UP000000238"/>
    </source>
</evidence>
<evidence type="ECO:0000256" key="1">
    <source>
        <dbReference type="ARBA" id="ARBA00000024"/>
    </source>
</evidence>
<dbReference type="EMBL" id="CP000155">
    <property type="protein sequence ID" value="ABC28552.1"/>
    <property type="molecule type" value="Genomic_DNA"/>
</dbReference>
<dbReference type="GO" id="GO:0008270">
    <property type="term" value="F:zinc ion binding"/>
    <property type="evidence" value="ECO:0007669"/>
    <property type="project" value="UniProtKB-UniRule"/>
</dbReference>
<dbReference type="UniPathway" id="UPA00031">
    <property type="reaction ID" value="UER00008"/>
</dbReference>
<dbReference type="HAMAP" id="MF_01021">
    <property type="entry name" value="HisI"/>
    <property type="match status" value="1"/>
</dbReference>
<keyword evidence="11" id="KW-0862">Zinc</keyword>
<dbReference type="FunFam" id="3.10.20.810:FF:000001">
    <property type="entry name" value="Histidine biosynthesis bifunctional protein HisIE"/>
    <property type="match status" value="1"/>
</dbReference>
<evidence type="ECO:0000256" key="2">
    <source>
        <dbReference type="ARBA" id="ARBA00001460"/>
    </source>
</evidence>
<organism evidence="13 14">
    <name type="scientific">Hahella chejuensis (strain KCTC 2396)</name>
    <dbReference type="NCBI Taxonomy" id="349521"/>
    <lineage>
        <taxon>Bacteria</taxon>
        <taxon>Pseudomonadati</taxon>
        <taxon>Pseudomonadota</taxon>
        <taxon>Gammaproteobacteria</taxon>
        <taxon>Oceanospirillales</taxon>
        <taxon>Hahellaceae</taxon>
        <taxon>Hahella</taxon>
    </lineage>
</organism>
<name>Q2SLC2_HAHCH</name>
<comment type="cofactor">
    <cofactor evidence="11">
        <name>Zn(2+)</name>
        <dbReference type="ChEBI" id="CHEBI:29105"/>
    </cofactor>
    <text evidence="11">Binds 1 zinc ion per subunit.</text>
</comment>
<comment type="pathway">
    <text evidence="4">Amino-acid biosynthesis; L-histidine biosynthesis; L-histidine from 5-phospho-alpha-D-ribose 1-diphosphate: step 2/9.</text>
</comment>
<evidence type="ECO:0000256" key="10">
    <source>
        <dbReference type="ARBA" id="ARBA00023102"/>
    </source>
</evidence>
<evidence type="ECO:0000256" key="7">
    <source>
        <dbReference type="ARBA" id="ARBA00022490"/>
    </source>
</evidence>
<dbReference type="RefSeq" id="WP_011395624.1">
    <property type="nucleotide sequence ID" value="NC_007645.1"/>
</dbReference>
<dbReference type="GO" id="GO:0000287">
    <property type="term" value="F:magnesium ion binding"/>
    <property type="evidence" value="ECO:0007669"/>
    <property type="project" value="UniProtKB-UniRule"/>
</dbReference>
<comment type="cofactor">
    <cofactor evidence="11">
        <name>Mg(2+)</name>
        <dbReference type="ChEBI" id="CHEBI:18420"/>
    </cofactor>
    <text evidence="11">Binds 1 Mg(2+) ion per subunit.</text>
</comment>
<evidence type="ECO:0000313" key="13">
    <source>
        <dbReference type="EMBL" id="ABC28552.1"/>
    </source>
</evidence>
<dbReference type="Proteomes" id="UP000000238">
    <property type="component" value="Chromosome"/>
</dbReference>
<dbReference type="GO" id="GO:0004636">
    <property type="term" value="F:phosphoribosyl-ATP diphosphatase activity"/>
    <property type="evidence" value="ECO:0007669"/>
    <property type="project" value="UniProtKB-EC"/>
</dbReference>
<comment type="catalytic activity">
    <reaction evidence="1 11">
        <text>1-(5-phospho-beta-D-ribosyl)-5'-AMP + H2O = 1-(5-phospho-beta-D-ribosyl)-5-[(5-phospho-beta-D-ribosylamino)methylideneamino]imidazole-4-carboxamide</text>
        <dbReference type="Rhea" id="RHEA:20049"/>
        <dbReference type="ChEBI" id="CHEBI:15377"/>
        <dbReference type="ChEBI" id="CHEBI:58435"/>
        <dbReference type="ChEBI" id="CHEBI:59457"/>
        <dbReference type="EC" id="3.5.4.19"/>
    </reaction>
</comment>
<gene>
    <name evidence="11" type="primary">hisI</name>
    <name evidence="13" type="synonym">hisI2</name>
    <name evidence="13" type="ordered locus">HCH_10001</name>
</gene>
<comment type="pathway">
    <text evidence="3 11">Amino-acid biosynthesis; L-histidine biosynthesis; L-histidine from 5-phospho-alpha-D-ribose 1-diphosphate: step 3/9.</text>
</comment>
<evidence type="ECO:0000259" key="12">
    <source>
        <dbReference type="Pfam" id="PF01502"/>
    </source>
</evidence>
<feature type="binding site" evidence="11">
    <location>
        <position position="120"/>
    </location>
    <ligand>
        <name>Zn(2+)</name>
        <dbReference type="ChEBI" id="CHEBI:29105"/>
        <note>ligand shared between dimeric partners</note>
    </ligand>
</feature>
<dbReference type="PANTHER" id="PTHR42945:SF1">
    <property type="entry name" value="HISTIDINE BIOSYNTHESIS BIFUNCTIONAL PROTEIN HIS7"/>
    <property type="match status" value="1"/>
</dbReference>
<feature type="binding site" evidence="11">
    <location>
        <position position="97"/>
    </location>
    <ligand>
        <name>Zn(2+)</name>
        <dbReference type="ChEBI" id="CHEBI:29105"/>
        <note>ligand shared between dimeric partners</note>
    </ligand>
</feature>
<dbReference type="GO" id="GO:0004635">
    <property type="term" value="F:phosphoribosyl-AMP cyclohydrolase activity"/>
    <property type="evidence" value="ECO:0007669"/>
    <property type="project" value="UniProtKB-UniRule"/>
</dbReference>
<dbReference type="AlphaFoldDB" id="Q2SLC2"/>
<comment type="catalytic activity">
    <reaction evidence="2">
        <text>1-(5-phospho-beta-D-ribosyl)-ATP + H2O = 1-(5-phospho-beta-D-ribosyl)-5'-AMP + diphosphate + H(+)</text>
        <dbReference type="Rhea" id="RHEA:22828"/>
        <dbReference type="ChEBI" id="CHEBI:15377"/>
        <dbReference type="ChEBI" id="CHEBI:15378"/>
        <dbReference type="ChEBI" id="CHEBI:33019"/>
        <dbReference type="ChEBI" id="CHEBI:59457"/>
        <dbReference type="ChEBI" id="CHEBI:73183"/>
        <dbReference type="EC" id="3.6.1.31"/>
    </reaction>
</comment>
<dbReference type="HOGENOM" id="CLU_048577_5_2_6"/>
<feature type="binding site" evidence="11">
    <location>
        <position position="113"/>
    </location>
    <ligand>
        <name>Zn(2+)</name>
        <dbReference type="ChEBI" id="CHEBI:29105"/>
        <note>ligand shared between dimeric partners</note>
    </ligand>
</feature>
<dbReference type="GO" id="GO:0005737">
    <property type="term" value="C:cytoplasm"/>
    <property type="evidence" value="ECO:0007669"/>
    <property type="project" value="UniProtKB-SubCell"/>
</dbReference>
<dbReference type="GO" id="GO:0000105">
    <property type="term" value="P:L-histidine biosynthetic process"/>
    <property type="evidence" value="ECO:0007669"/>
    <property type="project" value="UniProtKB-UniRule"/>
</dbReference>
<dbReference type="STRING" id="349521.HCH_10001"/>
<feature type="binding site" evidence="11">
    <location>
        <position position="98"/>
    </location>
    <ligand>
        <name>Mg(2+)</name>
        <dbReference type="ChEBI" id="CHEBI:18420"/>
    </ligand>
</feature>
<dbReference type="OrthoDB" id="9795769at2"/>
<comment type="function">
    <text evidence="11">Catalyzes the hydrolysis of the adenine ring of phosphoribosyl-AMP.</text>
</comment>
<feature type="binding site" evidence="11">
    <location>
        <position position="100"/>
    </location>
    <ligand>
        <name>Mg(2+)</name>
        <dbReference type="ChEBI" id="CHEBI:18420"/>
    </ligand>
</feature>
<dbReference type="InterPro" id="IPR026660">
    <property type="entry name" value="PRA-CH"/>
</dbReference>
<feature type="domain" description="Phosphoribosyl-AMP cyclohydrolase" evidence="12">
    <location>
        <begin position="49"/>
        <end position="122"/>
    </location>
</feature>
<dbReference type="eggNOG" id="COG0139">
    <property type="taxonomic scope" value="Bacteria"/>
</dbReference>
<keyword evidence="8 11" id="KW-0028">Amino-acid biosynthesis</keyword>
<evidence type="ECO:0000256" key="5">
    <source>
        <dbReference type="ARBA" id="ARBA00007731"/>
    </source>
</evidence>
<keyword evidence="11" id="KW-0479">Metal-binding</keyword>
<comment type="similarity">
    <text evidence="11">Belongs to the PRA-CH family.</text>
</comment>